<feature type="transmembrane region" description="Helical" evidence="1">
    <location>
        <begin position="204"/>
        <end position="222"/>
    </location>
</feature>
<feature type="transmembrane region" description="Helical" evidence="1">
    <location>
        <begin position="77"/>
        <end position="94"/>
    </location>
</feature>
<feature type="transmembrane region" description="Helical" evidence="1">
    <location>
        <begin position="163"/>
        <end position="184"/>
    </location>
</feature>
<accession>A0A6J4KV34</accession>
<keyword evidence="1" id="KW-0812">Transmembrane</keyword>
<feature type="transmembrane region" description="Helical" evidence="1">
    <location>
        <begin position="50"/>
        <end position="70"/>
    </location>
</feature>
<evidence type="ECO:0000313" key="2">
    <source>
        <dbReference type="EMBL" id="CAA9314195.1"/>
    </source>
</evidence>
<proteinExistence type="predicted"/>
<gene>
    <name evidence="2" type="ORF">AVDCRST_MAG36-8</name>
</gene>
<dbReference type="EMBL" id="CADCUH010000002">
    <property type="protein sequence ID" value="CAA9314195.1"/>
    <property type="molecule type" value="Genomic_DNA"/>
</dbReference>
<dbReference type="AlphaFoldDB" id="A0A6J4KV34"/>
<dbReference type="Pfam" id="PF11361">
    <property type="entry name" value="DUF3159"/>
    <property type="match status" value="1"/>
</dbReference>
<keyword evidence="1" id="KW-0472">Membrane</keyword>
<feature type="transmembrane region" description="Helical" evidence="1">
    <location>
        <begin position="114"/>
        <end position="142"/>
    </location>
</feature>
<dbReference type="InterPro" id="IPR016566">
    <property type="entry name" value="UCP010219"/>
</dbReference>
<name>A0A6J4KV34_9ACTN</name>
<evidence type="ECO:0000256" key="1">
    <source>
        <dbReference type="SAM" id="Phobius"/>
    </source>
</evidence>
<keyword evidence="1" id="KW-1133">Transmembrane helix</keyword>
<sequence length="245" mass="25357">MAGGPAVTTATVEAVVRAQLSTALGGRRGMVEAAVPTVTFTLLFVTTKELPLALAVSVVAAVALLGLRLAQRGPVQYCVNALVGIGIGCLFVWLSGRGGGDESERALAYFVPGLLYNAGYAGLMVLSILLRWPLVGLIVGSVTAEDPTAWRRDPQVVKLCSRLTWLLVLPCLLRLAVQAPIWLAGRAADDADAYLTALGVAKVAMGWPLQVAALAAMLWVLARDRTPVSGAGERTPVSGAGSAAG</sequence>
<reference evidence="2" key="1">
    <citation type="submission" date="2020-02" db="EMBL/GenBank/DDBJ databases">
        <authorList>
            <person name="Meier V. D."/>
        </authorList>
    </citation>
    <scope>NUCLEOTIDE SEQUENCE</scope>
    <source>
        <strain evidence="2">AVDCRST_MAG36</strain>
    </source>
</reference>
<organism evidence="2">
    <name type="scientific">uncultured Nocardioidaceae bacterium</name>
    <dbReference type="NCBI Taxonomy" id="253824"/>
    <lineage>
        <taxon>Bacteria</taxon>
        <taxon>Bacillati</taxon>
        <taxon>Actinomycetota</taxon>
        <taxon>Actinomycetes</taxon>
        <taxon>Propionibacteriales</taxon>
        <taxon>Nocardioidaceae</taxon>
        <taxon>environmental samples</taxon>
    </lineage>
</organism>
<protein>
    <submittedName>
        <fullName evidence="2">PROBABLE CONSERVED INTEGRAL MEMBRANE ALANINE AND LEUCINE RICH PROTEIN</fullName>
    </submittedName>
</protein>